<dbReference type="Gene3D" id="1.10.1510.10">
    <property type="entry name" value="Uncharacterised protein YqeY/AIM41 PF09424, N-terminal domain"/>
    <property type="match status" value="1"/>
</dbReference>
<evidence type="ECO:0000313" key="1">
    <source>
        <dbReference type="EMBL" id="PDT05770.1"/>
    </source>
</evidence>
<keyword evidence="1" id="KW-0808">Transferase</keyword>
<evidence type="ECO:0000313" key="2">
    <source>
        <dbReference type="Proteomes" id="UP000220768"/>
    </source>
</evidence>
<accession>A0A2A6JHP6</accession>
<organism evidence="1 2">
    <name type="scientific">Rhizobium chutanense</name>
    <dbReference type="NCBI Taxonomy" id="2035448"/>
    <lineage>
        <taxon>Bacteria</taxon>
        <taxon>Pseudomonadati</taxon>
        <taxon>Pseudomonadota</taxon>
        <taxon>Alphaproteobacteria</taxon>
        <taxon>Hyphomicrobiales</taxon>
        <taxon>Rhizobiaceae</taxon>
        <taxon>Rhizobium/Agrobacterium group</taxon>
        <taxon>Rhizobium</taxon>
    </lineage>
</organism>
<dbReference type="AlphaFoldDB" id="A0A2A6JHP6"/>
<dbReference type="Proteomes" id="UP000220768">
    <property type="component" value="Unassembled WGS sequence"/>
</dbReference>
<reference evidence="1 2" key="1">
    <citation type="submission" date="2017-09" db="EMBL/GenBank/DDBJ databases">
        <title>Comparative genomics of rhizobia isolated from Phaseolus vulgaris in China.</title>
        <authorList>
            <person name="Tong W."/>
        </authorList>
    </citation>
    <scope>NUCLEOTIDE SEQUENCE [LARGE SCALE GENOMIC DNA]</scope>
    <source>
        <strain evidence="1 2">C5</strain>
    </source>
</reference>
<dbReference type="EMBL" id="NWSV01000002">
    <property type="protein sequence ID" value="PDT05770.1"/>
    <property type="molecule type" value="Genomic_DNA"/>
</dbReference>
<name>A0A2A6JHP6_9HYPH</name>
<dbReference type="GO" id="GO:0016740">
    <property type="term" value="F:transferase activity"/>
    <property type="evidence" value="ECO:0007669"/>
    <property type="project" value="UniProtKB-KW"/>
</dbReference>
<dbReference type="InterPro" id="IPR019004">
    <property type="entry name" value="YqeY/Aim41"/>
</dbReference>
<protein>
    <submittedName>
        <fullName evidence="1">Glutamyl-tRNA amidotransferase</fullName>
    </submittedName>
</protein>
<dbReference type="InterPro" id="IPR042184">
    <property type="entry name" value="YqeY/Aim41_N"/>
</dbReference>
<proteinExistence type="predicted"/>
<keyword evidence="2" id="KW-1185">Reference proteome</keyword>
<dbReference type="PANTHER" id="PTHR28055">
    <property type="entry name" value="ALTERED INHERITANCE OF MITOCHONDRIA PROTEIN 41, MITOCHONDRIAL"/>
    <property type="match status" value="1"/>
</dbReference>
<dbReference type="Gene3D" id="1.10.10.410">
    <property type="match status" value="1"/>
</dbReference>
<sequence>MLRDQLATQLKEAMKAKDSERLSTVRLIQAAIKDRDIANRGTGKEQASEDEILQILAKMVKQRDESAKIYEENSRPELAAKERAEITVIQDFMPKQLSDGEVRANISAVIAETGSSSVKDMGKVMAALKERYAGQMDFAKASATVKELLNG</sequence>
<dbReference type="RefSeq" id="WP_097610841.1">
    <property type="nucleotide sequence ID" value="NZ_NWSV01000002.1"/>
</dbReference>
<gene>
    <name evidence="1" type="ORF">CO666_03990</name>
</gene>
<dbReference type="Pfam" id="PF09424">
    <property type="entry name" value="YqeY"/>
    <property type="match status" value="1"/>
</dbReference>
<dbReference type="InterPro" id="IPR003789">
    <property type="entry name" value="Asn/Gln_tRNA_amidoTrase-B-like"/>
</dbReference>
<dbReference type="GO" id="GO:0016884">
    <property type="term" value="F:carbon-nitrogen ligase activity, with glutamine as amido-N-donor"/>
    <property type="evidence" value="ECO:0007669"/>
    <property type="project" value="InterPro"/>
</dbReference>
<dbReference type="SUPFAM" id="SSF89095">
    <property type="entry name" value="GatB/YqeY motif"/>
    <property type="match status" value="1"/>
</dbReference>
<dbReference type="InterPro" id="IPR023168">
    <property type="entry name" value="GatB_Yqey_C_2"/>
</dbReference>
<comment type="caution">
    <text evidence="1">The sequence shown here is derived from an EMBL/GenBank/DDBJ whole genome shotgun (WGS) entry which is preliminary data.</text>
</comment>
<dbReference type="PANTHER" id="PTHR28055:SF1">
    <property type="entry name" value="ALTERED INHERITANCE OF MITOCHONDRIA PROTEIN 41, MITOCHONDRIAL"/>
    <property type="match status" value="1"/>
</dbReference>